<dbReference type="KEGG" id="amd:AMED_2897"/>
<dbReference type="OrthoDB" id="3634864at2"/>
<organism evidence="1 2">
    <name type="scientific">Amycolatopsis mediterranei (strain U-32)</name>
    <dbReference type="NCBI Taxonomy" id="749927"/>
    <lineage>
        <taxon>Bacteria</taxon>
        <taxon>Bacillati</taxon>
        <taxon>Actinomycetota</taxon>
        <taxon>Actinomycetes</taxon>
        <taxon>Pseudonocardiales</taxon>
        <taxon>Pseudonocardiaceae</taxon>
        <taxon>Amycolatopsis</taxon>
    </lineage>
</organism>
<protein>
    <recommendedName>
        <fullName evidence="3">Secreted protein</fullName>
    </recommendedName>
</protein>
<name>A0A0H3D3A0_AMYMU</name>
<dbReference type="Proteomes" id="UP000000328">
    <property type="component" value="Chromosome"/>
</dbReference>
<evidence type="ECO:0000313" key="1">
    <source>
        <dbReference type="EMBL" id="ADJ44691.1"/>
    </source>
</evidence>
<proteinExistence type="predicted"/>
<dbReference type="EMBL" id="CP002000">
    <property type="protein sequence ID" value="ADJ44691.1"/>
    <property type="molecule type" value="Genomic_DNA"/>
</dbReference>
<dbReference type="RefSeq" id="WP_013224763.1">
    <property type="nucleotide sequence ID" value="NC_014318.1"/>
</dbReference>
<sequence length="89" mass="9244">MDACASATKAALEAALKADKKAAAALVVDSKGLQRIKCAEPWAFAHFTNDIDGGSVLFAHRNGKWILQRGGTGGMCESVPAAIAKQICV</sequence>
<gene>
    <name evidence="1" type="ordered locus">AMED_2897</name>
</gene>
<dbReference type="GeneID" id="92870671"/>
<evidence type="ECO:0008006" key="3">
    <source>
        <dbReference type="Google" id="ProtNLM"/>
    </source>
</evidence>
<dbReference type="AlphaFoldDB" id="A0A0H3D3A0"/>
<dbReference type="HOGENOM" id="CLU_2448152_0_0_11"/>
<dbReference type="PATRIC" id="fig|749927.5.peg.2991"/>
<evidence type="ECO:0000313" key="2">
    <source>
        <dbReference type="Proteomes" id="UP000000328"/>
    </source>
</evidence>
<reference evidence="1 2" key="1">
    <citation type="journal article" date="2010" name="Cell Res.">
        <title>Complete genome sequence of the rifamycin SV-producing Amycolatopsis mediterranei U32 revealed its genetic characteristics in phylogeny and metabolism.</title>
        <authorList>
            <person name="Zhao W."/>
            <person name="Zhong Y."/>
            <person name="Yuan H."/>
            <person name="Wang J."/>
            <person name="Zheng H."/>
            <person name="Wang Y."/>
            <person name="Cen X."/>
            <person name="Xu F."/>
            <person name="Bai J."/>
            <person name="Han X."/>
            <person name="Lu G."/>
            <person name="Zhu Y."/>
            <person name="Shao Z."/>
            <person name="Yan H."/>
            <person name="Li C."/>
            <person name="Peng N."/>
            <person name="Zhang Z."/>
            <person name="Zhang Y."/>
            <person name="Lin W."/>
            <person name="Fan Y."/>
            <person name="Qin Z."/>
            <person name="Hu Y."/>
            <person name="Zhu B."/>
            <person name="Wang S."/>
            <person name="Ding X."/>
            <person name="Zhao G.P."/>
        </authorList>
    </citation>
    <scope>NUCLEOTIDE SEQUENCE [LARGE SCALE GENOMIC DNA]</scope>
    <source>
        <strain evidence="2">U-32</strain>
    </source>
</reference>
<accession>A0A0H3D3A0</accession>